<dbReference type="PANTHER" id="PTHR47487">
    <property type="entry name" value="OS06G0651300 PROTEIN-RELATED"/>
    <property type="match status" value="1"/>
</dbReference>
<feature type="domain" description="U1-type" evidence="2">
    <location>
        <begin position="142"/>
        <end position="176"/>
    </location>
</feature>
<name>A0AAD8K2A6_TARER</name>
<feature type="domain" description="U1-type" evidence="2">
    <location>
        <begin position="100"/>
        <end position="134"/>
    </location>
</feature>
<organism evidence="3 4">
    <name type="scientific">Tagetes erecta</name>
    <name type="common">African marigold</name>
    <dbReference type="NCBI Taxonomy" id="13708"/>
    <lineage>
        <taxon>Eukaryota</taxon>
        <taxon>Viridiplantae</taxon>
        <taxon>Streptophyta</taxon>
        <taxon>Embryophyta</taxon>
        <taxon>Tracheophyta</taxon>
        <taxon>Spermatophyta</taxon>
        <taxon>Magnoliopsida</taxon>
        <taxon>eudicotyledons</taxon>
        <taxon>Gunneridae</taxon>
        <taxon>Pentapetalae</taxon>
        <taxon>asterids</taxon>
        <taxon>campanulids</taxon>
        <taxon>Asterales</taxon>
        <taxon>Asteraceae</taxon>
        <taxon>Asteroideae</taxon>
        <taxon>Heliantheae alliance</taxon>
        <taxon>Tageteae</taxon>
        <taxon>Tagetes</taxon>
    </lineage>
</organism>
<dbReference type="Proteomes" id="UP001229421">
    <property type="component" value="Unassembled WGS sequence"/>
</dbReference>
<reference evidence="3" key="1">
    <citation type="journal article" date="2023" name="bioRxiv">
        <title>Improved chromosome-level genome assembly for marigold (Tagetes erecta).</title>
        <authorList>
            <person name="Jiang F."/>
            <person name="Yuan L."/>
            <person name="Wang S."/>
            <person name="Wang H."/>
            <person name="Xu D."/>
            <person name="Wang A."/>
            <person name="Fan W."/>
        </authorList>
    </citation>
    <scope>NUCLEOTIDE SEQUENCE</scope>
    <source>
        <strain evidence="3">WSJ</strain>
        <tissue evidence="3">Leaf</tissue>
    </source>
</reference>
<accession>A0AAD8K2A6</accession>
<sequence>MSLDMEYYEVQTLKSIVKMEEEMINMCNIMPVDLAIRRELAYRMKMEVLKHQNDLKPLVLAQGPPNHSMKEDAEVAVAPSNNQKSPMLQVSSSSQRFKEKIAFSCKACELTFASVFHLSSHVEGKHHKVNISHMKKRREAISNPIWCELCRSSCSSLGEMEAHLNGSKHNSLISNLTRINKRKKN</sequence>
<feature type="domain" description="C2H2-type" evidence="1">
    <location>
        <begin position="145"/>
        <end position="169"/>
    </location>
</feature>
<proteinExistence type="predicted"/>
<dbReference type="SUPFAM" id="SSF57667">
    <property type="entry name" value="beta-beta-alpha zinc fingers"/>
    <property type="match status" value="2"/>
</dbReference>
<evidence type="ECO:0000313" key="4">
    <source>
        <dbReference type="Proteomes" id="UP001229421"/>
    </source>
</evidence>
<dbReference type="GO" id="GO:0003676">
    <property type="term" value="F:nucleic acid binding"/>
    <property type="evidence" value="ECO:0007669"/>
    <property type="project" value="InterPro"/>
</dbReference>
<dbReference type="Gene3D" id="3.30.160.60">
    <property type="entry name" value="Classic Zinc Finger"/>
    <property type="match status" value="2"/>
</dbReference>
<dbReference type="InterPro" id="IPR003604">
    <property type="entry name" value="Matrin/U1-like-C_Znf_C2H2"/>
</dbReference>
<protein>
    <recommendedName>
        <fullName evidence="5">C2H2-type domain-containing protein</fullName>
    </recommendedName>
</protein>
<keyword evidence="4" id="KW-1185">Reference proteome</keyword>
<dbReference type="Pfam" id="PF12874">
    <property type="entry name" value="zf-met"/>
    <property type="match status" value="2"/>
</dbReference>
<evidence type="ECO:0000259" key="2">
    <source>
        <dbReference type="SMART" id="SM00451"/>
    </source>
</evidence>
<dbReference type="SMART" id="SM00355">
    <property type="entry name" value="ZnF_C2H2"/>
    <property type="match status" value="2"/>
</dbReference>
<dbReference type="InterPro" id="IPR036236">
    <property type="entry name" value="Znf_C2H2_sf"/>
</dbReference>
<dbReference type="GO" id="GO:0008270">
    <property type="term" value="F:zinc ion binding"/>
    <property type="evidence" value="ECO:0007669"/>
    <property type="project" value="InterPro"/>
</dbReference>
<evidence type="ECO:0008006" key="5">
    <source>
        <dbReference type="Google" id="ProtNLM"/>
    </source>
</evidence>
<gene>
    <name evidence="3" type="ORF">QVD17_35516</name>
</gene>
<feature type="domain" description="C2H2-type" evidence="1">
    <location>
        <begin position="103"/>
        <end position="126"/>
    </location>
</feature>
<dbReference type="SMART" id="SM00451">
    <property type="entry name" value="ZnF_U1"/>
    <property type="match status" value="2"/>
</dbReference>
<comment type="caution">
    <text evidence="3">The sequence shown here is derived from an EMBL/GenBank/DDBJ whole genome shotgun (WGS) entry which is preliminary data.</text>
</comment>
<dbReference type="EMBL" id="JAUHHV010000009">
    <property type="protein sequence ID" value="KAK1413736.1"/>
    <property type="molecule type" value="Genomic_DNA"/>
</dbReference>
<evidence type="ECO:0000313" key="3">
    <source>
        <dbReference type="EMBL" id="KAK1413736.1"/>
    </source>
</evidence>
<evidence type="ECO:0000259" key="1">
    <source>
        <dbReference type="SMART" id="SM00355"/>
    </source>
</evidence>
<dbReference type="PANTHER" id="PTHR47487:SF8">
    <property type="entry name" value="OS08G0270900 PROTEIN"/>
    <property type="match status" value="1"/>
</dbReference>
<dbReference type="InterPro" id="IPR013087">
    <property type="entry name" value="Znf_C2H2_type"/>
</dbReference>
<dbReference type="AlphaFoldDB" id="A0AAD8K2A6"/>